<comment type="subcellular location">
    <subcellularLocation>
        <location evidence="1">Cell membrane</location>
        <topology evidence="1">Multi-pass membrane protein</topology>
    </subcellularLocation>
</comment>
<dbReference type="InterPro" id="IPR005828">
    <property type="entry name" value="MFS_sugar_transport-like"/>
</dbReference>
<dbReference type="OrthoDB" id="9783227at2"/>
<dbReference type="RefSeq" id="WP_011452164.1">
    <property type="nucleotide sequence ID" value="NC_007798.1"/>
</dbReference>
<dbReference type="EMBL" id="CP000237">
    <property type="protein sequence ID" value="ABD46393.1"/>
    <property type="molecule type" value="Genomic_DNA"/>
</dbReference>
<dbReference type="HOGENOM" id="CLU_001265_39_0_5"/>
<evidence type="ECO:0000313" key="11">
    <source>
        <dbReference type="Proteomes" id="UP000001942"/>
    </source>
</evidence>
<feature type="transmembrane region" description="Helical" evidence="8">
    <location>
        <begin position="110"/>
        <end position="136"/>
    </location>
</feature>
<accession>Q2GCY8</accession>
<dbReference type="InterPro" id="IPR051084">
    <property type="entry name" value="H+-coupled_symporters"/>
</dbReference>
<feature type="transmembrane region" description="Helical" evidence="8">
    <location>
        <begin position="297"/>
        <end position="317"/>
    </location>
</feature>
<dbReference type="STRING" id="222891.NSE_0783"/>
<keyword evidence="7 8" id="KW-0472">Membrane</keyword>
<dbReference type="Pfam" id="PF00083">
    <property type="entry name" value="Sugar_tr"/>
    <property type="match status" value="2"/>
</dbReference>
<name>Q2GCY8_EHRS3</name>
<dbReference type="InterPro" id="IPR036259">
    <property type="entry name" value="MFS_trans_sf"/>
</dbReference>
<evidence type="ECO:0000256" key="5">
    <source>
        <dbReference type="ARBA" id="ARBA00022847"/>
    </source>
</evidence>
<feature type="transmembrane region" description="Helical" evidence="8">
    <location>
        <begin position="20"/>
        <end position="40"/>
    </location>
</feature>
<keyword evidence="3" id="KW-1003">Cell membrane</keyword>
<dbReference type="PANTHER" id="PTHR43528">
    <property type="entry name" value="ALPHA-KETOGLUTARATE PERMEASE"/>
    <property type="match status" value="1"/>
</dbReference>
<feature type="transmembrane region" description="Helical" evidence="8">
    <location>
        <begin position="369"/>
        <end position="386"/>
    </location>
</feature>
<dbReference type="GO" id="GO:0005886">
    <property type="term" value="C:plasma membrane"/>
    <property type="evidence" value="ECO:0007669"/>
    <property type="project" value="UniProtKB-SubCell"/>
</dbReference>
<keyword evidence="6 8" id="KW-1133">Transmembrane helix</keyword>
<evidence type="ECO:0000256" key="6">
    <source>
        <dbReference type="ARBA" id="ARBA00022989"/>
    </source>
</evidence>
<dbReference type="PROSITE" id="PS50850">
    <property type="entry name" value="MFS"/>
    <property type="match status" value="1"/>
</dbReference>
<dbReference type="KEGG" id="nse:NSE_0783"/>
<dbReference type="SUPFAM" id="SSF103473">
    <property type="entry name" value="MFS general substrate transporter"/>
    <property type="match status" value="1"/>
</dbReference>
<reference evidence="10 11" key="1">
    <citation type="journal article" date="2006" name="PLoS Genet.">
        <title>Comparative genomics of emerging human ehrlichiosis agents.</title>
        <authorList>
            <person name="Dunning Hotopp J.C."/>
            <person name="Lin M."/>
            <person name="Madupu R."/>
            <person name="Crabtree J."/>
            <person name="Angiuoli S.V."/>
            <person name="Eisen J.A."/>
            <person name="Seshadri R."/>
            <person name="Ren Q."/>
            <person name="Wu M."/>
            <person name="Utterback T.R."/>
            <person name="Smith S."/>
            <person name="Lewis M."/>
            <person name="Khouri H."/>
            <person name="Zhang C."/>
            <person name="Niu H."/>
            <person name="Lin Q."/>
            <person name="Ohashi N."/>
            <person name="Zhi N."/>
            <person name="Nelson W."/>
            <person name="Brinkac L.M."/>
            <person name="Dodson R.J."/>
            <person name="Rosovitz M.J."/>
            <person name="Sundaram J."/>
            <person name="Daugherty S.C."/>
            <person name="Davidsen T."/>
            <person name="Durkin A.S."/>
            <person name="Gwinn M."/>
            <person name="Haft D.H."/>
            <person name="Selengut J.D."/>
            <person name="Sullivan S.A."/>
            <person name="Zafar N."/>
            <person name="Zhou L."/>
            <person name="Benahmed F."/>
            <person name="Forberger H."/>
            <person name="Halpin R."/>
            <person name="Mulligan S."/>
            <person name="Robinson J."/>
            <person name="White O."/>
            <person name="Rikihisa Y."/>
            <person name="Tettelin H."/>
        </authorList>
    </citation>
    <scope>NUCLEOTIDE SEQUENCE [LARGE SCALE GENOMIC DNA]</scope>
    <source>
        <strain evidence="11">ATCC VR-367 / Miyayama</strain>
    </source>
</reference>
<dbReference type="PROSITE" id="PS00216">
    <property type="entry name" value="SUGAR_TRANSPORT_1"/>
    <property type="match status" value="1"/>
</dbReference>
<feature type="transmembrane region" description="Helical" evidence="8">
    <location>
        <begin position="263"/>
        <end position="285"/>
    </location>
</feature>
<keyword evidence="2" id="KW-0813">Transport</keyword>
<gene>
    <name evidence="10" type="ordered locus">NSE_0783</name>
</gene>
<keyword evidence="11" id="KW-1185">Reference proteome</keyword>
<dbReference type="eggNOG" id="COG0477">
    <property type="taxonomic scope" value="Bacteria"/>
</dbReference>
<dbReference type="InterPro" id="IPR005829">
    <property type="entry name" value="Sugar_transporter_CS"/>
</dbReference>
<feature type="transmembrane region" description="Helical" evidence="8">
    <location>
        <begin position="148"/>
        <end position="173"/>
    </location>
</feature>
<proteinExistence type="predicted"/>
<feature type="transmembrane region" description="Helical" evidence="8">
    <location>
        <begin position="232"/>
        <end position="257"/>
    </location>
</feature>
<evidence type="ECO:0000256" key="2">
    <source>
        <dbReference type="ARBA" id="ARBA00022448"/>
    </source>
</evidence>
<evidence type="ECO:0000256" key="1">
    <source>
        <dbReference type="ARBA" id="ARBA00004651"/>
    </source>
</evidence>
<keyword evidence="4 8" id="KW-0812">Transmembrane</keyword>
<evidence type="ECO:0000256" key="3">
    <source>
        <dbReference type="ARBA" id="ARBA00022475"/>
    </source>
</evidence>
<feature type="transmembrane region" description="Helical" evidence="8">
    <location>
        <begin position="52"/>
        <end position="71"/>
    </location>
</feature>
<dbReference type="GO" id="GO:0015293">
    <property type="term" value="F:symporter activity"/>
    <property type="evidence" value="ECO:0007669"/>
    <property type="project" value="UniProtKB-KW"/>
</dbReference>
<feature type="transmembrane region" description="Helical" evidence="8">
    <location>
        <begin position="185"/>
        <end position="204"/>
    </location>
</feature>
<evidence type="ECO:0000256" key="8">
    <source>
        <dbReference type="SAM" id="Phobius"/>
    </source>
</evidence>
<feature type="domain" description="Major facilitator superfamily (MFS) profile" evidence="9">
    <location>
        <begin position="10"/>
        <end position="415"/>
    </location>
</feature>
<sequence length="415" mass="44954">MSEKSGFIKQIIVTLLCNSLVWYDYALYGHLIGIINILFFPEINPVTQLLSSFGTFAVGFLMRPIGAVFFGHIGDKYGRKIGVLLSLMMMFLPVGMIAVLPTYHSIGTSAIVLLILIRLIQGFALGGEVGNVLFLIECSPQKYRGFFGSFEVLSAVIGAAMSSVVVLICRNIIPEEAFLSWGWRVPFVIGTCVGVLGAVLRNTLGETPVFESVKRSDILPVTKLFGEYKKAFFVSIGIDSLEETSLYLFLVFLDVYFANKMGFSGATVGLVHLMFLLLLAVLTLFSALLSDFFGRRLILSLAAILAIVSAYPIFFLIESGGLGNIIIAKILFVVIVGFSLGPVSTAVYEIFPAEISYTGLAISRNISSALFGGMAPAFTMFLIAVTGNNLSAAIPLILVGVLTLGSLYFYSKVLH</sequence>
<feature type="transmembrane region" description="Helical" evidence="8">
    <location>
        <begin position="83"/>
        <end position="104"/>
    </location>
</feature>
<evidence type="ECO:0000259" key="9">
    <source>
        <dbReference type="PROSITE" id="PS50850"/>
    </source>
</evidence>
<evidence type="ECO:0000313" key="10">
    <source>
        <dbReference type="EMBL" id="ABD46393.1"/>
    </source>
</evidence>
<evidence type="ECO:0000256" key="7">
    <source>
        <dbReference type="ARBA" id="ARBA00023136"/>
    </source>
</evidence>
<protein>
    <submittedName>
        <fullName evidence="10">Major facilitator family transporter</fullName>
    </submittedName>
</protein>
<dbReference type="Gene3D" id="1.20.1250.20">
    <property type="entry name" value="MFS general substrate transporter like domains"/>
    <property type="match status" value="2"/>
</dbReference>
<feature type="transmembrane region" description="Helical" evidence="8">
    <location>
        <begin position="392"/>
        <end position="410"/>
    </location>
</feature>
<evidence type="ECO:0000256" key="4">
    <source>
        <dbReference type="ARBA" id="ARBA00022692"/>
    </source>
</evidence>
<feature type="transmembrane region" description="Helical" evidence="8">
    <location>
        <begin position="323"/>
        <end position="348"/>
    </location>
</feature>
<dbReference type="PANTHER" id="PTHR43528:SF1">
    <property type="entry name" value="ALPHA-KETOGLUTARATE PERMEASE"/>
    <property type="match status" value="1"/>
</dbReference>
<dbReference type="InterPro" id="IPR020846">
    <property type="entry name" value="MFS_dom"/>
</dbReference>
<dbReference type="Proteomes" id="UP000001942">
    <property type="component" value="Chromosome"/>
</dbReference>
<organism evidence="10 11">
    <name type="scientific">Ehrlichia sennetsu (strain ATCC VR-367 / Miyayama)</name>
    <name type="common">Neorickettsia sennetsu</name>
    <dbReference type="NCBI Taxonomy" id="222891"/>
    <lineage>
        <taxon>Bacteria</taxon>
        <taxon>Pseudomonadati</taxon>
        <taxon>Pseudomonadota</taxon>
        <taxon>Alphaproteobacteria</taxon>
        <taxon>Rickettsiales</taxon>
        <taxon>Anaplasmataceae</taxon>
        <taxon>Ehrlichia</taxon>
    </lineage>
</organism>
<dbReference type="AlphaFoldDB" id="Q2GCY8"/>
<keyword evidence="5" id="KW-0769">Symport</keyword>